<proteinExistence type="predicted"/>
<dbReference type="EMBL" id="AHOR02000006">
    <property type="protein sequence ID" value="EMF84141.1"/>
    <property type="molecule type" value="Genomic_DNA"/>
</dbReference>
<organism evidence="1 2">
    <name type="scientific">Leptospira weilii serovar Topaz str. LT2116</name>
    <dbReference type="NCBI Taxonomy" id="1088540"/>
    <lineage>
        <taxon>Bacteria</taxon>
        <taxon>Pseudomonadati</taxon>
        <taxon>Spirochaetota</taxon>
        <taxon>Spirochaetia</taxon>
        <taxon>Leptospirales</taxon>
        <taxon>Leptospiraceae</taxon>
        <taxon>Leptospira</taxon>
    </lineage>
</organism>
<accession>M3H4X5</accession>
<gene>
    <name evidence="1" type="ORF">LEP1GSC188_0062</name>
</gene>
<dbReference type="AlphaFoldDB" id="M3H4X5"/>
<dbReference type="Proteomes" id="UP000011770">
    <property type="component" value="Unassembled WGS sequence"/>
</dbReference>
<protein>
    <submittedName>
        <fullName evidence="1">Uncharacterized protein</fullName>
    </submittedName>
</protein>
<name>M3H4X5_9LEPT</name>
<sequence>MEFFFLRVNSLRPFLRSQKNPALQPNPGRNSGTRKSTTIAYFEILTGNSLDCGFPIVKLSFGFK</sequence>
<reference evidence="1 2" key="1">
    <citation type="submission" date="2013-01" db="EMBL/GenBank/DDBJ databases">
        <authorList>
            <person name="Harkins D.M."/>
            <person name="Durkin A.S."/>
            <person name="Brinkac L.M."/>
            <person name="Haft D.H."/>
            <person name="Selengut J.D."/>
            <person name="Sanka R."/>
            <person name="DePew J."/>
            <person name="Purushe J."/>
            <person name="Tulsiani S.M."/>
            <person name="Graham G.C."/>
            <person name="Burns M.-A."/>
            <person name="Dohnt M.F."/>
            <person name="Smythe L.D."/>
            <person name="McKay D.B."/>
            <person name="Craig S.B."/>
            <person name="Vinetz J.M."/>
            <person name="Sutton G.G."/>
            <person name="Nierman W.C."/>
            <person name="Fouts D.E."/>
        </authorList>
    </citation>
    <scope>NUCLEOTIDE SEQUENCE [LARGE SCALE GENOMIC DNA]</scope>
    <source>
        <strain evidence="1 2">LT2116</strain>
    </source>
</reference>
<evidence type="ECO:0000313" key="2">
    <source>
        <dbReference type="Proteomes" id="UP000011770"/>
    </source>
</evidence>
<evidence type="ECO:0000313" key="1">
    <source>
        <dbReference type="EMBL" id="EMF84141.1"/>
    </source>
</evidence>
<comment type="caution">
    <text evidence="1">The sequence shown here is derived from an EMBL/GenBank/DDBJ whole genome shotgun (WGS) entry which is preliminary data.</text>
</comment>